<dbReference type="InterPro" id="IPR003346">
    <property type="entry name" value="Transposase_20"/>
</dbReference>
<proteinExistence type="predicted"/>
<dbReference type="Proteomes" id="UP000231259">
    <property type="component" value="Unassembled WGS sequence"/>
</dbReference>
<dbReference type="AlphaFoldDB" id="A0A2G8R8L0"/>
<dbReference type="GO" id="GO:0004803">
    <property type="term" value="F:transposase activity"/>
    <property type="evidence" value="ECO:0007669"/>
    <property type="project" value="InterPro"/>
</dbReference>
<reference evidence="2 3" key="1">
    <citation type="submission" date="2013-09" db="EMBL/GenBank/DDBJ databases">
        <title>Genome sequencing of Phaeobacter antarcticus sp. nov. SM1211.</title>
        <authorList>
            <person name="Zhang X.-Y."/>
            <person name="Liu C."/>
            <person name="Chen X.-L."/>
            <person name="Xie B.-B."/>
            <person name="Qin Q.-L."/>
            <person name="Rong J.-C."/>
            <person name="Zhang Y.-Z."/>
        </authorList>
    </citation>
    <scope>NUCLEOTIDE SEQUENCE [LARGE SCALE GENOMIC DNA]</scope>
    <source>
        <strain evidence="2 3">SM1211</strain>
    </source>
</reference>
<accession>A0A2G8R8L0</accession>
<evidence type="ECO:0000259" key="1">
    <source>
        <dbReference type="Pfam" id="PF02371"/>
    </source>
</evidence>
<evidence type="ECO:0000313" key="3">
    <source>
        <dbReference type="Proteomes" id="UP000231259"/>
    </source>
</evidence>
<dbReference type="Pfam" id="PF02371">
    <property type="entry name" value="Transposase_20"/>
    <property type="match status" value="1"/>
</dbReference>
<feature type="domain" description="Transposase IS116/IS110/IS902 C-terminal" evidence="1">
    <location>
        <begin position="62"/>
        <end position="96"/>
    </location>
</feature>
<gene>
    <name evidence="2" type="ORF">P775_22565</name>
</gene>
<evidence type="ECO:0000313" key="2">
    <source>
        <dbReference type="EMBL" id="PIL17894.1"/>
    </source>
</evidence>
<dbReference type="GO" id="GO:0006313">
    <property type="term" value="P:DNA transposition"/>
    <property type="evidence" value="ECO:0007669"/>
    <property type="project" value="InterPro"/>
</dbReference>
<sequence length="98" mass="10403">MPQGASNAKRLVAIVEDRDSSLPADAIATLKVMIATLSHVEAKIRMLDAELARRAKANDVGRRLMTVPGIGPLIATAIAVLAPPPEIFRKARDFAASC</sequence>
<keyword evidence="3" id="KW-1185">Reference proteome</keyword>
<protein>
    <recommendedName>
        <fullName evidence="1">Transposase IS116/IS110/IS902 C-terminal domain-containing protein</fullName>
    </recommendedName>
</protein>
<organism evidence="2 3">
    <name type="scientific">Puniceibacterium antarcticum</name>
    <dbReference type="NCBI Taxonomy" id="1206336"/>
    <lineage>
        <taxon>Bacteria</taxon>
        <taxon>Pseudomonadati</taxon>
        <taxon>Pseudomonadota</taxon>
        <taxon>Alphaproteobacteria</taxon>
        <taxon>Rhodobacterales</taxon>
        <taxon>Paracoccaceae</taxon>
        <taxon>Puniceibacterium</taxon>
    </lineage>
</organism>
<name>A0A2G8R8L0_9RHOB</name>
<comment type="caution">
    <text evidence="2">The sequence shown here is derived from an EMBL/GenBank/DDBJ whole genome shotgun (WGS) entry which is preliminary data.</text>
</comment>
<dbReference type="GO" id="GO:0003677">
    <property type="term" value="F:DNA binding"/>
    <property type="evidence" value="ECO:0007669"/>
    <property type="project" value="InterPro"/>
</dbReference>
<dbReference type="EMBL" id="AWWI01000147">
    <property type="protein sequence ID" value="PIL17894.1"/>
    <property type="molecule type" value="Genomic_DNA"/>
</dbReference>